<sequence length="160" mass="18257">MMVVCSIQQYEVEKSLDKETGRWSMRLEKFTGEKPEMDVTGLYIHLKRIPFRVSAINEEEDEPGKPGVPDFVDWDNTGVDLGSGSLQRVMEVLQSLKYIIEKKEKFYDMGESRRSGSGDSQRLKVNRKQTKRPSIGRLDVHKEGCVIEMGRLEDDGGLSN</sequence>
<dbReference type="AlphaFoldDB" id="A0A4Y2AJ61"/>
<comment type="caution">
    <text evidence="2">The sequence shown here is derived from an EMBL/GenBank/DDBJ whole genome shotgun (WGS) entry which is preliminary data.</text>
</comment>
<evidence type="ECO:0000313" key="2">
    <source>
        <dbReference type="EMBL" id="GBL79828.1"/>
    </source>
</evidence>
<accession>A0A4Y2AJ61</accession>
<protein>
    <submittedName>
        <fullName evidence="2">Uncharacterized protein</fullName>
    </submittedName>
</protein>
<reference evidence="2 3" key="1">
    <citation type="journal article" date="2019" name="Sci. Rep.">
        <title>Orb-weaving spider Araneus ventricosus genome elucidates the spidroin gene catalogue.</title>
        <authorList>
            <person name="Kono N."/>
            <person name="Nakamura H."/>
            <person name="Ohtoshi R."/>
            <person name="Moran D.A.P."/>
            <person name="Shinohara A."/>
            <person name="Yoshida Y."/>
            <person name="Fujiwara M."/>
            <person name="Mori M."/>
            <person name="Tomita M."/>
            <person name="Arakawa K."/>
        </authorList>
    </citation>
    <scope>NUCLEOTIDE SEQUENCE [LARGE SCALE GENOMIC DNA]</scope>
</reference>
<dbReference type="EMBL" id="BGPR01000020">
    <property type="protein sequence ID" value="GBL79828.1"/>
    <property type="molecule type" value="Genomic_DNA"/>
</dbReference>
<evidence type="ECO:0000256" key="1">
    <source>
        <dbReference type="SAM" id="MobiDB-lite"/>
    </source>
</evidence>
<proteinExistence type="predicted"/>
<gene>
    <name evidence="2" type="ORF">AVEN_28898_1</name>
</gene>
<name>A0A4Y2AJ61_ARAVE</name>
<organism evidence="2 3">
    <name type="scientific">Araneus ventricosus</name>
    <name type="common">Orbweaver spider</name>
    <name type="synonym">Epeira ventricosa</name>
    <dbReference type="NCBI Taxonomy" id="182803"/>
    <lineage>
        <taxon>Eukaryota</taxon>
        <taxon>Metazoa</taxon>
        <taxon>Ecdysozoa</taxon>
        <taxon>Arthropoda</taxon>
        <taxon>Chelicerata</taxon>
        <taxon>Arachnida</taxon>
        <taxon>Araneae</taxon>
        <taxon>Araneomorphae</taxon>
        <taxon>Entelegynae</taxon>
        <taxon>Araneoidea</taxon>
        <taxon>Araneidae</taxon>
        <taxon>Araneus</taxon>
    </lineage>
</organism>
<keyword evidence="3" id="KW-1185">Reference proteome</keyword>
<feature type="region of interest" description="Disordered" evidence="1">
    <location>
        <begin position="109"/>
        <end position="134"/>
    </location>
</feature>
<dbReference type="Proteomes" id="UP000499080">
    <property type="component" value="Unassembled WGS sequence"/>
</dbReference>
<evidence type="ECO:0000313" key="3">
    <source>
        <dbReference type="Proteomes" id="UP000499080"/>
    </source>
</evidence>